<organism evidence="4">
    <name type="scientific">uncultured Caudovirales phage</name>
    <dbReference type="NCBI Taxonomy" id="2100421"/>
    <lineage>
        <taxon>Viruses</taxon>
        <taxon>Duplodnaviria</taxon>
        <taxon>Heunggongvirae</taxon>
        <taxon>Uroviricota</taxon>
        <taxon>Caudoviricetes</taxon>
        <taxon>Peduoviridae</taxon>
        <taxon>Maltschvirus</taxon>
        <taxon>Maltschvirus maltsch</taxon>
    </lineage>
</organism>
<dbReference type="Pfam" id="PF04860">
    <property type="entry name" value="Phage_portal"/>
    <property type="match status" value="1"/>
</dbReference>
<evidence type="ECO:0000313" key="5">
    <source>
        <dbReference type="EMBL" id="CAB5224059.1"/>
    </source>
</evidence>
<accession>A0A6J5NIJ7</accession>
<keyword evidence="2" id="KW-1162">Viral penetration into host cytoplasm</keyword>
<keyword evidence="2" id="KW-1160">Virus entry into host cell</keyword>
<sequence length="376" mass="41699">MSMGIFSRSEAPKKANSLLAQYAPTIMGENLNSLYNYILPRVNRNEAMSVPSVARCRNLLSSVVADLPMNLYRNSTGEELGNPLWVDQPAVNQPRSVTMAWTVDSLLMYGVAYWQVTEVYAEDGRPSRFQWIPNVKVTFTTDLYGTTVTQYFIDAVAVPMSGIGSIVTFQAFDEGILERGSETIRAAIDLRKAAVIAASTPMPSGVIKNNGADLDPKEIQGLLAAWKNARQNRATAYLTSTLEYTPSSFSPKDMMYDSAQQFLSTEIARLCNIPAYLLSAEMNNSMTYANVLDERKQFFSFSIAPYVNAISHRLSMDDITARGNSVRFDVDSSFLKTDPMERLLVLEKMISIGLITVEQAMEMEDLTPNGSEGIDD</sequence>
<evidence type="ECO:0000313" key="4">
    <source>
        <dbReference type="EMBL" id="CAB4158542.1"/>
    </source>
</evidence>
<dbReference type="EMBL" id="LR798329">
    <property type="protein sequence ID" value="CAB5224059.1"/>
    <property type="molecule type" value="Genomic_DNA"/>
</dbReference>
<dbReference type="Gene3D" id="1.20.1270.210">
    <property type="match status" value="1"/>
</dbReference>
<evidence type="ECO:0000256" key="3">
    <source>
        <dbReference type="ARBA" id="ARBA00023219"/>
    </source>
</evidence>
<proteinExistence type="predicted"/>
<keyword evidence="1" id="KW-1188">Viral release from host cell</keyword>
<dbReference type="InterPro" id="IPR006944">
    <property type="entry name" value="Phage/GTA_portal"/>
</dbReference>
<evidence type="ECO:0000256" key="1">
    <source>
        <dbReference type="ARBA" id="ARBA00022950"/>
    </source>
</evidence>
<gene>
    <name evidence="4" type="ORF">UFOVP709_11</name>
    <name evidence="5" type="ORF">UFOVP737_26</name>
</gene>
<protein>
    <submittedName>
        <fullName evidence="4">Portal_HK97, phage portal protein, HK97 family</fullName>
    </submittedName>
</protein>
<reference evidence="4" key="1">
    <citation type="submission" date="2020-04" db="EMBL/GenBank/DDBJ databases">
        <authorList>
            <person name="Chiriac C."/>
            <person name="Salcher M."/>
            <person name="Ghai R."/>
            <person name="Kavagutti S V."/>
        </authorList>
    </citation>
    <scope>NUCLEOTIDE SEQUENCE</scope>
</reference>
<dbReference type="EMBL" id="LR796669">
    <property type="protein sequence ID" value="CAB4158542.1"/>
    <property type="molecule type" value="Genomic_DNA"/>
</dbReference>
<keyword evidence="1" id="KW-0118">Viral capsid assembly</keyword>
<dbReference type="Gene3D" id="3.30.1120.70">
    <property type="match status" value="1"/>
</dbReference>
<evidence type="ECO:0000256" key="2">
    <source>
        <dbReference type="ARBA" id="ARBA00023009"/>
    </source>
</evidence>
<name>A0A6J5NIJ7_9CAUD</name>
<keyword evidence="2" id="KW-1171">Viral genome ejection through host cell envelope</keyword>
<dbReference type="Gene3D" id="3.40.140.120">
    <property type="match status" value="1"/>
</dbReference>
<keyword evidence="3" id="KW-0231">Viral genome packaging</keyword>